<dbReference type="AlphaFoldDB" id="A0A3M8K4E0"/>
<evidence type="ECO:0000256" key="3">
    <source>
        <dbReference type="ARBA" id="ARBA00023163"/>
    </source>
</evidence>
<keyword evidence="3" id="KW-0804">Transcription</keyword>
<accession>A0A3M8K4E0</accession>
<evidence type="ECO:0000313" key="7">
    <source>
        <dbReference type="Proteomes" id="UP000266975"/>
    </source>
</evidence>
<name>A0A3M8K4E0_9CORY</name>
<proteinExistence type="predicted"/>
<dbReference type="PANTHER" id="PTHR47506">
    <property type="entry name" value="TRANSCRIPTIONAL REGULATORY PROTEIN"/>
    <property type="match status" value="1"/>
</dbReference>
<gene>
    <name evidence="6" type="ORF">C5L39_09400</name>
</gene>
<evidence type="ECO:0000256" key="2">
    <source>
        <dbReference type="ARBA" id="ARBA00023125"/>
    </source>
</evidence>
<reference evidence="6 7" key="1">
    <citation type="submission" date="2018-02" db="EMBL/GenBank/DDBJ databases">
        <title>Corynebacterium alimpuense sp. nov., a marine obligate actinomycete isolated from sediments of Valparaiso bay, Chile.</title>
        <authorList>
            <person name="Claverias F."/>
            <person name="Gonzales-Siles L."/>
            <person name="Salva-Serra F."/>
            <person name="Inganaes E."/>
            <person name="Molin K."/>
            <person name="Cumsille A."/>
            <person name="Undabarrena A."/>
            <person name="Couve E."/>
            <person name="Moore E.R.B."/>
            <person name="Gomila M."/>
            <person name="Camara B."/>
        </authorList>
    </citation>
    <scope>NUCLEOTIDE SEQUENCE [LARGE SCALE GENOMIC DNA]</scope>
    <source>
        <strain evidence="6 7">CCUG 69366</strain>
    </source>
</reference>
<feature type="domain" description="HTH tetR-type" evidence="5">
    <location>
        <begin position="6"/>
        <end position="66"/>
    </location>
</feature>
<dbReference type="Gene3D" id="1.10.357.10">
    <property type="entry name" value="Tetracycline Repressor, domain 2"/>
    <property type="match status" value="1"/>
</dbReference>
<keyword evidence="2 4" id="KW-0238">DNA-binding</keyword>
<dbReference type="InterPro" id="IPR001647">
    <property type="entry name" value="HTH_TetR"/>
</dbReference>
<dbReference type="Pfam" id="PF00440">
    <property type="entry name" value="TetR_N"/>
    <property type="match status" value="1"/>
</dbReference>
<organism evidence="6 7">
    <name type="scientific">Corynebacterium alimapuense</name>
    <dbReference type="NCBI Taxonomy" id="1576874"/>
    <lineage>
        <taxon>Bacteria</taxon>
        <taxon>Bacillati</taxon>
        <taxon>Actinomycetota</taxon>
        <taxon>Actinomycetes</taxon>
        <taxon>Mycobacteriales</taxon>
        <taxon>Corynebacteriaceae</taxon>
        <taxon>Corynebacterium</taxon>
    </lineage>
</organism>
<dbReference type="SUPFAM" id="SSF46689">
    <property type="entry name" value="Homeodomain-like"/>
    <property type="match status" value="1"/>
</dbReference>
<dbReference type="PRINTS" id="PR00455">
    <property type="entry name" value="HTHTETR"/>
</dbReference>
<dbReference type="EMBL" id="PTJO01000006">
    <property type="protein sequence ID" value="RNE48087.1"/>
    <property type="molecule type" value="Genomic_DNA"/>
</dbReference>
<dbReference type="OrthoDB" id="9805134at2"/>
<dbReference type="PANTHER" id="PTHR47506:SF1">
    <property type="entry name" value="HTH-TYPE TRANSCRIPTIONAL REGULATOR YJDC"/>
    <property type="match status" value="1"/>
</dbReference>
<dbReference type="Proteomes" id="UP000266975">
    <property type="component" value="Unassembled WGS sequence"/>
</dbReference>
<comment type="caution">
    <text evidence="6">The sequence shown here is derived from an EMBL/GenBank/DDBJ whole genome shotgun (WGS) entry which is preliminary data.</text>
</comment>
<dbReference type="PROSITE" id="PS50977">
    <property type="entry name" value="HTH_TETR_2"/>
    <property type="match status" value="1"/>
</dbReference>
<feature type="DNA-binding region" description="H-T-H motif" evidence="4">
    <location>
        <begin position="29"/>
        <end position="48"/>
    </location>
</feature>
<keyword evidence="7" id="KW-1185">Reference proteome</keyword>
<evidence type="ECO:0000256" key="1">
    <source>
        <dbReference type="ARBA" id="ARBA00023015"/>
    </source>
</evidence>
<dbReference type="RefSeq" id="WP_123048662.1">
    <property type="nucleotide sequence ID" value="NZ_PTJO01000006.1"/>
</dbReference>
<evidence type="ECO:0000259" key="5">
    <source>
        <dbReference type="PROSITE" id="PS50977"/>
    </source>
</evidence>
<dbReference type="InterPro" id="IPR009057">
    <property type="entry name" value="Homeodomain-like_sf"/>
</dbReference>
<dbReference type="GO" id="GO:0003677">
    <property type="term" value="F:DNA binding"/>
    <property type="evidence" value="ECO:0007669"/>
    <property type="project" value="UniProtKB-UniRule"/>
</dbReference>
<sequence>MARAQEFDREAVIAAARTQFWETGYEATSVPALERATGLSRSSIYNSFGSKKGLFDAAVASYVCDIIRTRLAPLQRKIVTDNALANYLDGLAEAFSGQDSIAAANGCLLLNAASAPIARDTVMAQVLVDYRSELHEAMSRGVQAYGFRGKQALLLTDAVTGLVVAGFITVRIDANGAVSMIEAAQHLLAERPREAVELGPRDELPRLDYSDQDFSN</sequence>
<evidence type="ECO:0000313" key="6">
    <source>
        <dbReference type="EMBL" id="RNE48087.1"/>
    </source>
</evidence>
<keyword evidence="1" id="KW-0805">Transcription regulation</keyword>
<evidence type="ECO:0000256" key="4">
    <source>
        <dbReference type="PROSITE-ProRule" id="PRU00335"/>
    </source>
</evidence>
<protein>
    <submittedName>
        <fullName evidence="6">TetR/AcrR family transcriptional regulator</fullName>
    </submittedName>
</protein>